<keyword evidence="6" id="KW-1185">Reference proteome</keyword>
<evidence type="ECO:0000256" key="3">
    <source>
        <dbReference type="ARBA" id="ARBA00022737"/>
    </source>
</evidence>
<evidence type="ECO:0000313" key="6">
    <source>
        <dbReference type="Proteomes" id="UP001211065"/>
    </source>
</evidence>
<proteinExistence type="inferred from homology"/>
<evidence type="ECO:0000313" key="5">
    <source>
        <dbReference type="EMBL" id="KAJ3219117.1"/>
    </source>
</evidence>
<dbReference type="GO" id="GO:0005656">
    <property type="term" value="C:nuclear pre-replicative complex"/>
    <property type="evidence" value="ECO:0007669"/>
    <property type="project" value="TreeGrafter"/>
</dbReference>
<dbReference type="Proteomes" id="UP001211065">
    <property type="component" value="Unassembled WGS sequence"/>
</dbReference>
<dbReference type="InterPro" id="IPR015943">
    <property type="entry name" value="WD40/YVTN_repeat-like_dom_sf"/>
</dbReference>
<dbReference type="InterPro" id="IPR001680">
    <property type="entry name" value="WD40_rpt"/>
</dbReference>
<evidence type="ECO:0000256" key="2">
    <source>
        <dbReference type="ARBA" id="ARBA00022574"/>
    </source>
</evidence>
<feature type="repeat" description="WD" evidence="4">
    <location>
        <begin position="272"/>
        <end position="313"/>
    </location>
</feature>
<dbReference type="SMART" id="SM00320">
    <property type="entry name" value="WD40"/>
    <property type="match status" value="5"/>
</dbReference>
<accession>A0AAD5TZZ6</accession>
<dbReference type="GO" id="GO:0006261">
    <property type="term" value="P:DNA-templated DNA replication"/>
    <property type="evidence" value="ECO:0007669"/>
    <property type="project" value="TreeGrafter"/>
</dbReference>
<dbReference type="AlphaFoldDB" id="A0AAD5TZZ6"/>
<gene>
    <name evidence="5" type="ORF">HK099_004811</name>
</gene>
<protein>
    <recommendedName>
        <fullName evidence="7">WD40 repeat-like protein</fullName>
    </recommendedName>
</protein>
<reference evidence="5" key="1">
    <citation type="submission" date="2020-05" db="EMBL/GenBank/DDBJ databases">
        <title>Phylogenomic resolution of chytrid fungi.</title>
        <authorList>
            <person name="Stajich J.E."/>
            <person name="Amses K."/>
            <person name="Simmons R."/>
            <person name="Seto K."/>
            <person name="Myers J."/>
            <person name="Bonds A."/>
            <person name="Quandt C.A."/>
            <person name="Barry K."/>
            <person name="Liu P."/>
            <person name="Grigoriev I."/>
            <person name="Longcore J.E."/>
            <person name="James T.Y."/>
        </authorList>
    </citation>
    <scope>NUCLEOTIDE SEQUENCE</scope>
    <source>
        <strain evidence="5">JEL0476</strain>
    </source>
</reference>
<dbReference type="Pfam" id="PF00400">
    <property type="entry name" value="WD40"/>
    <property type="match status" value="3"/>
</dbReference>
<evidence type="ECO:0000256" key="4">
    <source>
        <dbReference type="PROSITE-ProRule" id="PRU00221"/>
    </source>
</evidence>
<keyword evidence="2 4" id="KW-0853">WD repeat</keyword>
<comment type="similarity">
    <text evidence="1">Belongs to the WD repeat IPI3/WDR18 family.</text>
</comment>
<dbReference type="PROSITE" id="PS50082">
    <property type="entry name" value="WD_REPEATS_2"/>
    <property type="match status" value="3"/>
</dbReference>
<evidence type="ECO:0000256" key="1">
    <source>
        <dbReference type="ARBA" id="ARBA00010143"/>
    </source>
</evidence>
<dbReference type="InterPro" id="IPR045227">
    <property type="entry name" value="WDR18/Ipi3/RID3"/>
</dbReference>
<sequence>MEENILVSTNEGIQIFSLSNFAKKNTLKNTTKIDLALVQNFKNNAILQEKNKTTITNLNLKNNSGQSLIQFNSSEIITSYSLSKNEKFLVGGGLSGRIYFWDFKSGFLINSFDGHFKKINNLSFTSDGNFFCSCSDDGLCHLWFLTDIFDLSASPAPFKTFQGHSLPVTDFYLGIGLFQHARLFTVSKDRTLRIWSLSTGNLLTTILYPRILTKLVVDPTENHLFVGCIDGKIFQLDLFKKFKDTEIIYSVINNYNAAHLEKVEDFDENRVMIGHSQEVTGMSFSFDSTKLCSSSLDGQLIIWDCQSRQILKVLISQDSPIKFCQIFISFKDENIDKLHNHNLNFNPLKKFIEVDEREKSKLILDLEEDYFVDDQMLLELETEYSCFEVDHDSTTITGYNNASKYFAKDESFFKNELNVALEKLENTIKIKEKLEHCNKEILKICQNEFMKK</sequence>
<dbReference type="PANTHER" id="PTHR18763">
    <property type="entry name" value="WD-REPEAT PROTEIN 18"/>
    <property type="match status" value="1"/>
</dbReference>
<dbReference type="PROSITE" id="PS50294">
    <property type="entry name" value="WD_REPEATS_REGION"/>
    <property type="match status" value="2"/>
</dbReference>
<dbReference type="Gene3D" id="2.130.10.10">
    <property type="entry name" value="YVTN repeat-like/Quinoprotein amine dehydrogenase"/>
    <property type="match status" value="2"/>
</dbReference>
<organism evidence="5 6">
    <name type="scientific">Clydaea vesicula</name>
    <dbReference type="NCBI Taxonomy" id="447962"/>
    <lineage>
        <taxon>Eukaryota</taxon>
        <taxon>Fungi</taxon>
        <taxon>Fungi incertae sedis</taxon>
        <taxon>Chytridiomycota</taxon>
        <taxon>Chytridiomycota incertae sedis</taxon>
        <taxon>Chytridiomycetes</taxon>
        <taxon>Lobulomycetales</taxon>
        <taxon>Lobulomycetaceae</taxon>
        <taxon>Clydaea</taxon>
    </lineage>
</organism>
<dbReference type="EMBL" id="JADGJW010000351">
    <property type="protein sequence ID" value="KAJ3219117.1"/>
    <property type="molecule type" value="Genomic_DNA"/>
</dbReference>
<dbReference type="GO" id="GO:0006364">
    <property type="term" value="P:rRNA processing"/>
    <property type="evidence" value="ECO:0007669"/>
    <property type="project" value="TreeGrafter"/>
</dbReference>
<dbReference type="SUPFAM" id="SSF50978">
    <property type="entry name" value="WD40 repeat-like"/>
    <property type="match status" value="1"/>
</dbReference>
<feature type="repeat" description="WD" evidence="4">
    <location>
        <begin position="161"/>
        <end position="205"/>
    </location>
</feature>
<comment type="caution">
    <text evidence="5">The sequence shown here is derived from an EMBL/GenBank/DDBJ whole genome shotgun (WGS) entry which is preliminary data.</text>
</comment>
<feature type="repeat" description="WD" evidence="4">
    <location>
        <begin position="112"/>
        <end position="143"/>
    </location>
</feature>
<dbReference type="PANTHER" id="PTHR18763:SF0">
    <property type="entry name" value="WD REPEAT-CONTAINING PROTEIN 18"/>
    <property type="match status" value="1"/>
</dbReference>
<keyword evidence="3" id="KW-0677">Repeat</keyword>
<dbReference type="InterPro" id="IPR036322">
    <property type="entry name" value="WD40_repeat_dom_sf"/>
</dbReference>
<dbReference type="GO" id="GO:0120330">
    <property type="term" value="C:rixosome complex"/>
    <property type="evidence" value="ECO:0007669"/>
    <property type="project" value="TreeGrafter"/>
</dbReference>
<name>A0AAD5TZZ6_9FUNG</name>
<evidence type="ECO:0008006" key="7">
    <source>
        <dbReference type="Google" id="ProtNLM"/>
    </source>
</evidence>